<dbReference type="Pfam" id="PF01343">
    <property type="entry name" value="Peptidase_S49"/>
    <property type="match status" value="1"/>
</dbReference>
<feature type="compositionally biased region" description="Polar residues" evidence="5">
    <location>
        <begin position="301"/>
        <end position="316"/>
    </location>
</feature>
<dbReference type="Proteomes" id="UP000255008">
    <property type="component" value="Unassembled WGS sequence"/>
</dbReference>
<dbReference type="EMBL" id="UGVE01000001">
    <property type="protein sequence ID" value="SUD95968.1"/>
    <property type="molecule type" value="Genomic_DNA"/>
</dbReference>
<proteinExistence type="inferred from homology"/>
<feature type="domain" description="Peptidase S49" evidence="6">
    <location>
        <begin position="131"/>
        <end position="273"/>
    </location>
</feature>
<feature type="region of interest" description="Disordered" evidence="5">
    <location>
        <begin position="392"/>
        <end position="415"/>
    </location>
</feature>
<dbReference type="Gene3D" id="3.90.226.10">
    <property type="entry name" value="2-enoyl-CoA Hydratase, Chain A, domain 1"/>
    <property type="match status" value="1"/>
</dbReference>
<evidence type="ECO:0000256" key="2">
    <source>
        <dbReference type="ARBA" id="ARBA00022670"/>
    </source>
</evidence>
<dbReference type="RefSeq" id="WP_115044350.1">
    <property type="nucleotide sequence ID" value="NZ_BAAAEC010000017.1"/>
</dbReference>
<evidence type="ECO:0000256" key="3">
    <source>
        <dbReference type="ARBA" id="ARBA00022801"/>
    </source>
</evidence>
<dbReference type="GO" id="GO:0008236">
    <property type="term" value="F:serine-type peptidase activity"/>
    <property type="evidence" value="ECO:0007669"/>
    <property type="project" value="UniProtKB-KW"/>
</dbReference>
<sequence>MFPHLAARLFGTPLLVQRAKLDVILAVLAERLPLAGPDAQLAPPLPRAPNPPAFPERSIAVIPIHGTLVKRTLGLEAASGLVSYAEIGARLEAALDDPLVAGIVLDIDSPGGETGGCFELARRVREAAGLKPVWAVANDAAFSAAYAIGCAADRLFVTETGGVGSIGVIALHVDQSVKDARDGYRYTAITAGARKNDYSPHEPLHDAARAALQAEVDRLHALFVAHVAAMRGLSEDAVRATDAALFFGPQAMDAGLADGVATLPAVLAELDRQLATPRRLPSPPRQRSTGKANALRGTPAMTDTPTHSSADASLDSTPEGKPENVPEHIPEALGPDTVAALAAEARREAAQSAKVIAELCLIAGCPERAAEFIAAGRTEAAVRRALIEARAERSTESAVRSTHGPEDWAAPGADPAASPVVAAVKKLVTRE</sequence>
<dbReference type="EC" id="3.4.21.-" evidence="7"/>
<dbReference type="PANTHER" id="PTHR33209:SF1">
    <property type="entry name" value="PEPTIDASE S49 DOMAIN-CONTAINING PROTEIN"/>
    <property type="match status" value="1"/>
</dbReference>
<feature type="region of interest" description="Disordered" evidence="5">
    <location>
        <begin position="274"/>
        <end position="331"/>
    </location>
</feature>
<evidence type="ECO:0000313" key="7">
    <source>
        <dbReference type="EMBL" id="SUD95968.1"/>
    </source>
</evidence>
<dbReference type="InterPro" id="IPR002142">
    <property type="entry name" value="Peptidase_S49"/>
</dbReference>
<comment type="caution">
    <text evidence="7">The sequence shown here is derived from an EMBL/GenBank/DDBJ whole genome shotgun (WGS) entry which is preliminary data.</text>
</comment>
<protein>
    <submittedName>
        <fullName evidence="7">Probable protease sohB</fullName>
        <ecNumber evidence="7">3.4.21.-</ecNumber>
    </submittedName>
</protein>
<keyword evidence="4" id="KW-0720">Serine protease</keyword>
<name>A0AAJ4ZIE3_9RALS</name>
<accession>A0AAJ4ZIE3</accession>
<evidence type="ECO:0000256" key="5">
    <source>
        <dbReference type="SAM" id="MobiDB-lite"/>
    </source>
</evidence>
<keyword evidence="2 7" id="KW-0645">Protease</keyword>
<evidence type="ECO:0000256" key="1">
    <source>
        <dbReference type="ARBA" id="ARBA00008683"/>
    </source>
</evidence>
<evidence type="ECO:0000256" key="4">
    <source>
        <dbReference type="ARBA" id="ARBA00022825"/>
    </source>
</evidence>
<gene>
    <name evidence="7" type="primary">sohB_1</name>
    <name evidence="7" type="ORF">NCTC10894_00298</name>
</gene>
<dbReference type="AlphaFoldDB" id="A0AAJ4ZIE3"/>
<dbReference type="GO" id="GO:0006508">
    <property type="term" value="P:proteolysis"/>
    <property type="evidence" value="ECO:0007669"/>
    <property type="project" value="UniProtKB-KW"/>
</dbReference>
<feature type="compositionally biased region" description="Basic and acidic residues" evidence="5">
    <location>
        <begin position="318"/>
        <end position="330"/>
    </location>
</feature>
<evidence type="ECO:0000313" key="8">
    <source>
        <dbReference type="Proteomes" id="UP000255008"/>
    </source>
</evidence>
<comment type="similarity">
    <text evidence="1">Belongs to the peptidase S49 family.</text>
</comment>
<reference evidence="7 8" key="1">
    <citation type="submission" date="2018-06" db="EMBL/GenBank/DDBJ databases">
        <authorList>
            <consortium name="Pathogen Informatics"/>
            <person name="Doyle S."/>
        </authorList>
    </citation>
    <scope>NUCLEOTIDE SEQUENCE [LARGE SCALE GENOMIC DNA]</scope>
    <source>
        <strain evidence="7 8">NCTC10894</strain>
    </source>
</reference>
<organism evidence="7 8">
    <name type="scientific">Ralstonia mannitolilytica</name>
    <dbReference type="NCBI Taxonomy" id="105219"/>
    <lineage>
        <taxon>Bacteria</taxon>
        <taxon>Pseudomonadati</taxon>
        <taxon>Pseudomonadota</taxon>
        <taxon>Betaproteobacteria</taxon>
        <taxon>Burkholderiales</taxon>
        <taxon>Burkholderiaceae</taxon>
        <taxon>Ralstonia</taxon>
    </lineage>
</organism>
<keyword evidence="3 7" id="KW-0378">Hydrolase</keyword>
<dbReference type="SUPFAM" id="SSF52096">
    <property type="entry name" value="ClpP/crotonase"/>
    <property type="match status" value="1"/>
</dbReference>
<evidence type="ECO:0000259" key="6">
    <source>
        <dbReference type="Pfam" id="PF01343"/>
    </source>
</evidence>
<dbReference type="InterPro" id="IPR029045">
    <property type="entry name" value="ClpP/crotonase-like_dom_sf"/>
</dbReference>
<dbReference type="CDD" id="cd07022">
    <property type="entry name" value="S49_Sppa_36K_type"/>
    <property type="match status" value="1"/>
</dbReference>
<dbReference type="InterPro" id="IPR033855">
    <property type="entry name" value="Protein_C"/>
</dbReference>
<dbReference type="PANTHER" id="PTHR33209">
    <property type="entry name" value="PROTEASE 4"/>
    <property type="match status" value="1"/>
</dbReference>